<evidence type="ECO:0000313" key="1">
    <source>
        <dbReference type="EMBL" id="CAL8070865.1"/>
    </source>
</evidence>
<gene>
    <name evidence="1" type="ORF">ODALV1_LOCUS1461</name>
</gene>
<sequence length="167" mass="18942">MQVGNANLTSLRTKINSTNLEIEFKVPDLQLIIEKFTLVDSDLVTYDVDLWRGLSIFVGNFRKTLSATLEFVPGVGLQLSNTKMGGGVDDFRVRTENGTHTFPNGTTEELGTVESDYTSDLNDGFESFGDDLAAFSETWLNCFLVCEIQENFWYLQKHFFTSYFLLF</sequence>
<protein>
    <submittedName>
        <fullName evidence="1">Uncharacterized protein</fullName>
    </submittedName>
</protein>
<comment type="caution">
    <text evidence="1">The sequence shown here is derived from an EMBL/GenBank/DDBJ whole genome shotgun (WGS) entry which is preliminary data.</text>
</comment>
<dbReference type="EMBL" id="CAXLJM020000004">
    <property type="protein sequence ID" value="CAL8070865.1"/>
    <property type="molecule type" value="Genomic_DNA"/>
</dbReference>
<keyword evidence="2" id="KW-1185">Reference proteome</keyword>
<reference evidence="1 2" key="1">
    <citation type="submission" date="2024-08" db="EMBL/GenBank/DDBJ databases">
        <authorList>
            <person name="Cucini C."/>
            <person name="Frati F."/>
        </authorList>
    </citation>
    <scope>NUCLEOTIDE SEQUENCE [LARGE SCALE GENOMIC DNA]</scope>
</reference>
<accession>A0ABP1PQU5</accession>
<dbReference type="Proteomes" id="UP001642540">
    <property type="component" value="Unassembled WGS sequence"/>
</dbReference>
<proteinExistence type="predicted"/>
<evidence type="ECO:0000313" key="2">
    <source>
        <dbReference type="Proteomes" id="UP001642540"/>
    </source>
</evidence>
<organism evidence="1 2">
    <name type="scientific">Orchesella dallaii</name>
    <dbReference type="NCBI Taxonomy" id="48710"/>
    <lineage>
        <taxon>Eukaryota</taxon>
        <taxon>Metazoa</taxon>
        <taxon>Ecdysozoa</taxon>
        <taxon>Arthropoda</taxon>
        <taxon>Hexapoda</taxon>
        <taxon>Collembola</taxon>
        <taxon>Entomobryomorpha</taxon>
        <taxon>Entomobryoidea</taxon>
        <taxon>Orchesellidae</taxon>
        <taxon>Orchesellinae</taxon>
        <taxon>Orchesella</taxon>
    </lineage>
</organism>
<name>A0ABP1PQU5_9HEXA</name>